<dbReference type="RefSeq" id="WP_148396852.1">
    <property type="nucleotide sequence ID" value="NZ_JAJAGH010000012.1"/>
</dbReference>
<keyword evidence="3" id="KW-1185">Reference proteome</keyword>
<dbReference type="EMBL" id="JAOSHN010000008">
    <property type="protein sequence ID" value="MCU7380166.1"/>
    <property type="molecule type" value="Genomic_DNA"/>
</dbReference>
<comment type="caution">
    <text evidence="2">The sequence shown here is derived from an EMBL/GenBank/DDBJ whole genome shotgun (WGS) entry which is preliminary data.</text>
</comment>
<keyword evidence="1" id="KW-1133">Transmembrane helix</keyword>
<name>A0A9J6QXE2_9FIRM</name>
<keyword evidence="1" id="KW-0472">Membrane</keyword>
<feature type="transmembrane region" description="Helical" evidence="1">
    <location>
        <begin position="6"/>
        <end position="29"/>
    </location>
</feature>
<accession>A0A9J6QXE2</accession>
<keyword evidence="1" id="KW-0812">Transmembrane</keyword>
<evidence type="ECO:0000313" key="3">
    <source>
        <dbReference type="Proteomes" id="UP001065549"/>
    </source>
</evidence>
<dbReference type="Proteomes" id="UP001065549">
    <property type="component" value="Unassembled WGS sequence"/>
</dbReference>
<proteinExistence type="predicted"/>
<organism evidence="2 3">
    <name type="scientific">Hominibacterium faecale</name>
    <dbReference type="NCBI Taxonomy" id="2839743"/>
    <lineage>
        <taxon>Bacteria</taxon>
        <taxon>Bacillati</taxon>
        <taxon>Bacillota</taxon>
        <taxon>Clostridia</taxon>
        <taxon>Peptostreptococcales</taxon>
        <taxon>Anaerovoracaceae</taxon>
        <taxon>Hominibacterium</taxon>
    </lineage>
</organism>
<sequence length="150" mass="17311">MILREIVISVAVGMITGMMSGWLSGAMVMNHYRKLDEEQTRKELHIKYLEETAMHVSKVLNEVDLLIHRDGPPDYDNILREIGIFQIPDGKLDEKDDSARIAEEKTILMDRIENQIKEDTLDARQAAIELIKLSAKLMVAMETYRRENLQ</sequence>
<dbReference type="AlphaFoldDB" id="A0A9J6QXE2"/>
<gene>
    <name evidence="2" type="ORF">OBO34_17680</name>
</gene>
<evidence type="ECO:0000313" key="2">
    <source>
        <dbReference type="EMBL" id="MCU7380166.1"/>
    </source>
</evidence>
<reference evidence="2" key="1">
    <citation type="submission" date="2022-09" db="EMBL/GenBank/DDBJ databases">
        <title>Culturomic study of gut microbiota in children with autism spectrum disorder.</title>
        <authorList>
            <person name="Efimov B.A."/>
            <person name="Chaplin A.V."/>
            <person name="Sokolova S.R."/>
            <person name="Pikina A.P."/>
            <person name="Korzhanova M."/>
            <person name="Belova V."/>
            <person name="Korostin D."/>
        </authorList>
    </citation>
    <scope>NUCLEOTIDE SEQUENCE</scope>
    <source>
        <strain evidence="2">ASD5510</strain>
    </source>
</reference>
<protein>
    <submittedName>
        <fullName evidence="2">Uncharacterized protein</fullName>
    </submittedName>
</protein>
<evidence type="ECO:0000256" key="1">
    <source>
        <dbReference type="SAM" id="Phobius"/>
    </source>
</evidence>